<accession>A0A6J6PE71</accession>
<dbReference type="EMBL" id="CAEZYB010000019">
    <property type="protein sequence ID" value="CAB4697800.1"/>
    <property type="molecule type" value="Genomic_DNA"/>
</dbReference>
<protein>
    <submittedName>
        <fullName evidence="2">Unannotated protein</fullName>
    </submittedName>
</protein>
<feature type="compositionally biased region" description="Polar residues" evidence="1">
    <location>
        <begin position="1"/>
        <end position="19"/>
    </location>
</feature>
<proteinExistence type="predicted"/>
<gene>
    <name evidence="2" type="ORF">UFOPK2646_00290</name>
</gene>
<reference evidence="2" key="1">
    <citation type="submission" date="2020-05" db="EMBL/GenBank/DDBJ databases">
        <authorList>
            <person name="Chiriac C."/>
            <person name="Salcher M."/>
            <person name="Ghai R."/>
            <person name="Kavagutti S V."/>
        </authorList>
    </citation>
    <scope>NUCLEOTIDE SEQUENCE</scope>
</reference>
<name>A0A6J6PE71_9ZZZZ</name>
<dbReference type="AlphaFoldDB" id="A0A6J6PE71"/>
<sequence>MRSNDALLPSNSIDSNNGGETVLPVTAIRTEPKAMRGLRPNSSMRDALSAASIVS</sequence>
<evidence type="ECO:0000256" key="1">
    <source>
        <dbReference type="SAM" id="MobiDB-lite"/>
    </source>
</evidence>
<feature type="region of interest" description="Disordered" evidence="1">
    <location>
        <begin position="1"/>
        <end position="55"/>
    </location>
</feature>
<organism evidence="2">
    <name type="scientific">freshwater metagenome</name>
    <dbReference type="NCBI Taxonomy" id="449393"/>
    <lineage>
        <taxon>unclassified sequences</taxon>
        <taxon>metagenomes</taxon>
        <taxon>ecological metagenomes</taxon>
    </lineage>
</organism>
<evidence type="ECO:0000313" key="2">
    <source>
        <dbReference type="EMBL" id="CAB4697800.1"/>
    </source>
</evidence>